<proteinExistence type="predicted"/>
<reference evidence="1 2" key="2">
    <citation type="journal article" date="2013" name="IMA Fungus">
        <title>IMA Genome-F 1: Ceratocystis fimbriata: Draft nuclear genome sequence for the plant pathogen, Ceratocystis fimbriata.</title>
        <authorList>
            <person name="Wilken P.M."/>
            <person name="Steenkamp E.T."/>
            <person name="Wingfield M.J."/>
            <person name="de Beer Z.W."/>
            <person name="Wingfield B.D."/>
        </authorList>
    </citation>
    <scope>NUCLEOTIDE SEQUENCE [LARGE SCALE GENOMIC DNA]</scope>
    <source>
        <strain evidence="1 2">CBS 114723</strain>
    </source>
</reference>
<comment type="caution">
    <text evidence="1">The sequence shown here is derived from an EMBL/GenBank/DDBJ whole genome shotgun (WGS) entry which is preliminary data.</text>
</comment>
<name>A0A2C5WT92_9PEZI</name>
<keyword evidence="2" id="KW-1185">Reference proteome</keyword>
<accession>A0A2C5WT92</accession>
<evidence type="ECO:0000313" key="1">
    <source>
        <dbReference type="EMBL" id="PHH49052.1"/>
    </source>
</evidence>
<reference evidence="1 2" key="1">
    <citation type="journal article" date="2013" name="Fungal Biol.">
        <title>Analysis of microsatellite markers in the genome of the plant pathogen Ceratocystis fimbriata.</title>
        <authorList>
            <person name="Simpson M.C."/>
            <person name="Wilken P.M."/>
            <person name="Coetzee M.P."/>
            <person name="Wingfield M.J."/>
            <person name="Wingfield B.D."/>
        </authorList>
    </citation>
    <scope>NUCLEOTIDE SEQUENCE [LARGE SCALE GENOMIC DNA]</scope>
    <source>
        <strain evidence="1 2">CBS 114723</strain>
    </source>
</reference>
<gene>
    <name evidence="1" type="ORF">CFIMG_008098RA</name>
</gene>
<dbReference type="Proteomes" id="UP000222788">
    <property type="component" value="Unassembled WGS sequence"/>
</dbReference>
<sequence length="55" mass="6459">MLVCEPLRAMKTLCHQWSSQTMDSDWHQGRMTSQSRSGMRLPVRVCRLSRAIYTM</sequence>
<dbReference type="AlphaFoldDB" id="A0A2C5WT92"/>
<dbReference type="EMBL" id="APWK03000357">
    <property type="protein sequence ID" value="PHH49052.1"/>
    <property type="molecule type" value="Genomic_DNA"/>
</dbReference>
<organism evidence="1 2">
    <name type="scientific">Ceratocystis fimbriata CBS 114723</name>
    <dbReference type="NCBI Taxonomy" id="1035309"/>
    <lineage>
        <taxon>Eukaryota</taxon>
        <taxon>Fungi</taxon>
        <taxon>Dikarya</taxon>
        <taxon>Ascomycota</taxon>
        <taxon>Pezizomycotina</taxon>
        <taxon>Sordariomycetes</taxon>
        <taxon>Hypocreomycetidae</taxon>
        <taxon>Microascales</taxon>
        <taxon>Ceratocystidaceae</taxon>
        <taxon>Ceratocystis</taxon>
    </lineage>
</organism>
<protein>
    <submittedName>
        <fullName evidence="1">Uncharacterized protein</fullName>
    </submittedName>
</protein>
<evidence type="ECO:0000313" key="2">
    <source>
        <dbReference type="Proteomes" id="UP000222788"/>
    </source>
</evidence>